<organism evidence="2 3">
    <name type="scientific">Mycena albidolilacea</name>
    <dbReference type="NCBI Taxonomy" id="1033008"/>
    <lineage>
        <taxon>Eukaryota</taxon>
        <taxon>Fungi</taxon>
        <taxon>Dikarya</taxon>
        <taxon>Basidiomycota</taxon>
        <taxon>Agaricomycotina</taxon>
        <taxon>Agaricomycetes</taxon>
        <taxon>Agaricomycetidae</taxon>
        <taxon>Agaricales</taxon>
        <taxon>Marasmiineae</taxon>
        <taxon>Mycenaceae</taxon>
        <taxon>Mycena</taxon>
    </lineage>
</organism>
<dbReference type="Proteomes" id="UP001218218">
    <property type="component" value="Unassembled WGS sequence"/>
</dbReference>
<comment type="caution">
    <text evidence="2">The sequence shown here is derived from an EMBL/GenBank/DDBJ whole genome shotgun (WGS) entry which is preliminary data.</text>
</comment>
<feature type="coiled-coil region" evidence="1">
    <location>
        <begin position="33"/>
        <end position="60"/>
    </location>
</feature>
<reference evidence="2" key="1">
    <citation type="submission" date="2023-03" db="EMBL/GenBank/DDBJ databases">
        <title>Massive genome expansion in bonnet fungi (Mycena s.s.) driven by repeated elements and novel gene families across ecological guilds.</title>
        <authorList>
            <consortium name="Lawrence Berkeley National Laboratory"/>
            <person name="Harder C.B."/>
            <person name="Miyauchi S."/>
            <person name="Viragh M."/>
            <person name="Kuo A."/>
            <person name="Thoen E."/>
            <person name="Andreopoulos B."/>
            <person name="Lu D."/>
            <person name="Skrede I."/>
            <person name="Drula E."/>
            <person name="Henrissat B."/>
            <person name="Morin E."/>
            <person name="Kohler A."/>
            <person name="Barry K."/>
            <person name="LaButti K."/>
            <person name="Morin E."/>
            <person name="Salamov A."/>
            <person name="Lipzen A."/>
            <person name="Mereny Z."/>
            <person name="Hegedus B."/>
            <person name="Baldrian P."/>
            <person name="Stursova M."/>
            <person name="Weitz H."/>
            <person name="Taylor A."/>
            <person name="Grigoriev I.V."/>
            <person name="Nagy L.G."/>
            <person name="Martin F."/>
            <person name="Kauserud H."/>
        </authorList>
    </citation>
    <scope>NUCLEOTIDE SEQUENCE</scope>
    <source>
        <strain evidence="2">CBHHK002</strain>
    </source>
</reference>
<dbReference type="AlphaFoldDB" id="A0AAD6ZA74"/>
<evidence type="ECO:0000313" key="3">
    <source>
        <dbReference type="Proteomes" id="UP001218218"/>
    </source>
</evidence>
<gene>
    <name evidence="2" type="ORF">DFH08DRAFT_652339</name>
</gene>
<dbReference type="SUPFAM" id="SSF81383">
    <property type="entry name" value="F-box domain"/>
    <property type="match status" value="1"/>
</dbReference>
<keyword evidence="3" id="KW-1185">Reference proteome</keyword>
<evidence type="ECO:0000256" key="1">
    <source>
        <dbReference type="SAM" id="Coils"/>
    </source>
</evidence>
<accession>A0AAD6ZA74</accession>
<feature type="non-terminal residue" evidence="2">
    <location>
        <position position="114"/>
    </location>
</feature>
<feature type="non-terminal residue" evidence="2">
    <location>
        <position position="1"/>
    </location>
</feature>
<proteinExistence type="predicted"/>
<keyword evidence="1" id="KW-0175">Coiled coil</keyword>
<evidence type="ECO:0000313" key="2">
    <source>
        <dbReference type="EMBL" id="KAJ7314386.1"/>
    </source>
</evidence>
<sequence>LDTNSPPAEYNHPALRAFVSRGSARRAYLDAKTASLKAELEKLLEERDSLDAEVRKHEGALSPLRRMPVEIISLIFKFAAPFRSYVMNVKEGPWTLSAVCSRWRNIALSQPSLW</sequence>
<evidence type="ECO:0008006" key="4">
    <source>
        <dbReference type="Google" id="ProtNLM"/>
    </source>
</evidence>
<name>A0AAD6ZA74_9AGAR</name>
<dbReference type="InterPro" id="IPR036047">
    <property type="entry name" value="F-box-like_dom_sf"/>
</dbReference>
<dbReference type="Gene3D" id="1.20.1280.50">
    <property type="match status" value="1"/>
</dbReference>
<dbReference type="EMBL" id="JARIHO010000067">
    <property type="protein sequence ID" value="KAJ7314386.1"/>
    <property type="molecule type" value="Genomic_DNA"/>
</dbReference>
<protein>
    <recommendedName>
        <fullName evidence="4">F-box domain-containing protein</fullName>
    </recommendedName>
</protein>